<dbReference type="Proteomes" id="UP000288859">
    <property type="component" value="Unassembled WGS sequence"/>
</dbReference>
<dbReference type="EMBL" id="NAJM01000004">
    <property type="protein sequence ID" value="RVX74487.1"/>
    <property type="molecule type" value="Genomic_DNA"/>
</dbReference>
<dbReference type="PROSITE" id="PS50868">
    <property type="entry name" value="POST_SET"/>
    <property type="match status" value="1"/>
</dbReference>
<organism evidence="4 5">
    <name type="scientific">Exophiala mesophila</name>
    <name type="common">Black yeast-like fungus</name>
    <dbReference type="NCBI Taxonomy" id="212818"/>
    <lineage>
        <taxon>Eukaryota</taxon>
        <taxon>Fungi</taxon>
        <taxon>Dikarya</taxon>
        <taxon>Ascomycota</taxon>
        <taxon>Pezizomycotina</taxon>
        <taxon>Eurotiomycetes</taxon>
        <taxon>Chaetothyriomycetidae</taxon>
        <taxon>Chaetothyriales</taxon>
        <taxon>Herpotrichiellaceae</taxon>
        <taxon>Exophiala</taxon>
    </lineage>
</organism>
<evidence type="ECO:0000313" key="5">
    <source>
        <dbReference type="Proteomes" id="UP000288859"/>
    </source>
</evidence>
<keyword evidence="2" id="KW-0808">Transferase</keyword>
<dbReference type="GO" id="GO:0008168">
    <property type="term" value="F:methyltransferase activity"/>
    <property type="evidence" value="ECO:0007669"/>
    <property type="project" value="UniProtKB-KW"/>
</dbReference>
<dbReference type="CDD" id="cd08161">
    <property type="entry name" value="SET"/>
    <property type="match status" value="1"/>
</dbReference>
<dbReference type="VEuPathDB" id="FungiDB:PV10_07297"/>
<proteinExistence type="predicted"/>
<comment type="caution">
    <text evidence="4">The sequence shown here is derived from an EMBL/GenBank/DDBJ whole genome shotgun (WGS) entry which is preliminary data.</text>
</comment>
<dbReference type="InterPro" id="IPR046341">
    <property type="entry name" value="SET_dom_sf"/>
</dbReference>
<evidence type="ECO:0000313" key="4">
    <source>
        <dbReference type="EMBL" id="RVX74487.1"/>
    </source>
</evidence>
<dbReference type="OrthoDB" id="5984008at2759"/>
<dbReference type="AlphaFoldDB" id="A0A438NFI1"/>
<dbReference type="InterPro" id="IPR053201">
    <property type="entry name" value="Flavunoidine_N-MTase"/>
</dbReference>
<feature type="domain" description="Post-SET" evidence="3">
    <location>
        <begin position="131"/>
        <end position="147"/>
    </location>
</feature>
<dbReference type="PANTHER" id="PTHR12350">
    <property type="entry name" value="HISTONE-LYSINE N-METHYLTRANSFERASE-RELATED"/>
    <property type="match status" value="1"/>
</dbReference>
<protein>
    <recommendedName>
        <fullName evidence="3">Post-SET domain-containing protein</fullName>
    </recommendedName>
</protein>
<evidence type="ECO:0000259" key="3">
    <source>
        <dbReference type="PROSITE" id="PS50868"/>
    </source>
</evidence>
<dbReference type="GO" id="GO:0032259">
    <property type="term" value="P:methylation"/>
    <property type="evidence" value="ECO:0007669"/>
    <property type="project" value="UniProtKB-KW"/>
</dbReference>
<sequence length="182" mass="20144">MSETQAPTHPDMIKVIRQPGSFASYSVSAATLPPGALMARLASPPLTVTKQKRWSSVQISEALHIELNCDWLYVNHGCDPSVEFHVLSDADEPVIEIRVAARRDKDGKTIGITEGEVITFFYPSTEWDMDQPFDCICGTSRCLGRIAGARHLTPEQARGYFLNTHIENLRSVPYSTNKPASP</sequence>
<gene>
    <name evidence="4" type="ORF">B0A52_01613</name>
</gene>
<dbReference type="PANTHER" id="PTHR12350:SF19">
    <property type="entry name" value="SET DOMAIN-CONTAINING PROTEIN"/>
    <property type="match status" value="1"/>
</dbReference>
<evidence type="ECO:0000256" key="1">
    <source>
        <dbReference type="ARBA" id="ARBA00022603"/>
    </source>
</evidence>
<dbReference type="InterPro" id="IPR003616">
    <property type="entry name" value="Post-SET_dom"/>
</dbReference>
<name>A0A438NFI1_EXOME</name>
<dbReference type="Gene3D" id="2.170.270.10">
    <property type="entry name" value="SET domain"/>
    <property type="match status" value="1"/>
</dbReference>
<keyword evidence="1" id="KW-0489">Methyltransferase</keyword>
<reference evidence="4 5" key="1">
    <citation type="submission" date="2017-03" db="EMBL/GenBank/DDBJ databases">
        <title>Genomes of endolithic fungi from Antarctica.</title>
        <authorList>
            <person name="Coleine C."/>
            <person name="Masonjones S."/>
            <person name="Stajich J.E."/>
        </authorList>
    </citation>
    <scope>NUCLEOTIDE SEQUENCE [LARGE SCALE GENOMIC DNA]</scope>
    <source>
        <strain evidence="4 5">CCFEE 6314</strain>
    </source>
</reference>
<evidence type="ECO:0000256" key="2">
    <source>
        <dbReference type="ARBA" id="ARBA00022679"/>
    </source>
</evidence>
<accession>A0A438NFI1</accession>
<dbReference type="SUPFAM" id="SSF82199">
    <property type="entry name" value="SET domain"/>
    <property type="match status" value="1"/>
</dbReference>